<keyword evidence="5" id="KW-0418">Kinase</keyword>
<keyword evidence="3 6" id="KW-0597">Phosphoprotein</keyword>
<dbReference type="SUPFAM" id="SSF55874">
    <property type="entry name" value="ATPase domain of HSP90 chaperone/DNA topoisomerase II/histidine kinase"/>
    <property type="match status" value="1"/>
</dbReference>
<dbReference type="Gene3D" id="1.10.287.130">
    <property type="match status" value="1"/>
</dbReference>
<dbReference type="Pfam" id="PF02518">
    <property type="entry name" value="HATPase_c"/>
    <property type="match status" value="1"/>
</dbReference>
<evidence type="ECO:0000259" key="8">
    <source>
        <dbReference type="PROSITE" id="PS50109"/>
    </source>
</evidence>
<dbReference type="FunFam" id="3.30.565.10:FF:000010">
    <property type="entry name" value="Sensor histidine kinase RcsC"/>
    <property type="match status" value="1"/>
</dbReference>
<keyword evidence="7" id="KW-0812">Transmembrane</keyword>
<evidence type="ECO:0000256" key="4">
    <source>
        <dbReference type="ARBA" id="ARBA00022679"/>
    </source>
</evidence>
<evidence type="ECO:0000256" key="1">
    <source>
        <dbReference type="ARBA" id="ARBA00000085"/>
    </source>
</evidence>
<name>A0A4R5DK05_9BACT</name>
<dbReference type="Pfam" id="PF00512">
    <property type="entry name" value="HisKA"/>
    <property type="match status" value="1"/>
</dbReference>
<dbReference type="CDD" id="cd00082">
    <property type="entry name" value="HisKA"/>
    <property type="match status" value="1"/>
</dbReference>
<organism evidence="10 11">
    <name type="scientific">Dyadobacter psychrotolerans</name>
    <dbReference type="NCBI Taxonomy" id="2541721"/>
    <lineage>
        <taxon>Bacteria</taxon>
        <taxon>Pseudomonadati</taxon>
        <taxon>Bacteroidota</taxon>
        <taxon>Cytophagia</taxon>
        <taxon>Cytophagales</taxon>
        <taxon>Spirosomataceae</taxon>
        <taxon>Dyadobacter</taxon>
    </lineage>
</organism>
<dbReference type="GO" id="GO:0000155">
    <property type="term" value="F:phosphorelay sensor kinase activity"/>
    <property type="evidence" value="ECO:0007669"/>
    <property type="project" value="InterPro"/>
</dbReference>
<dbReference type="CDD" id="cd17546">
    <property type="entry name" value="REC_hyHK_CKI1_RcsC-like"/>
    <property type="match status" value="1"/>
</dbReference>
<comment type="caution">
    <text evidence="10">The sequence shown here is derived from an EMBL/GenBank/DDBJ whole genome shotgun (WGS) entry which is preliminary data.</text>
</comment>
<comment type="catalytic activity">
    <reaction evidence="1">
        <text>ATP + protein L-histidine = ADP + protein N-phospho-L-histidine.</text>
        <dbReference type="EC" id="2.7.13.3"/>
    </reaction>
</comment>
<evidence type="ECO:0000256" key="5">
    <source>
        <dbReference type="ARBA" id="ARBA00022777"/>
    </source>
</evidence>
<dbReference type="RefSeq" id="WP_131959056.1">
    <property type="nucleotide sequence ID" value="NZ_SMFL01000005.1"/>
</dbReference>
<protein>
    <recommendedName>
        <fullName evidence="2">histidine kinase</fullName>
        <ecNumber evidence="2">2.7.13.3</ecNumber>
    </recommendedName>
</protein>
<evidence type="ECO:0000256" key="2">
    <source>
        <dbReference type="ARBA" id="ARBA00012438"/>
    </source>
</evidence>
<dbReference type="InterPro" id="IPR004358">
    <property type="entry name" value="Sig_transdc_His_kin-like_C"/>
</dbReference>
<feature type="transmembrane region" description="Helical" evidence="7">
    <location>
        <begin position="12"/>
        <end position="32"/>
    </location>
</feature>
<dbReference type="AlphaFoldDB" id="A0A4R5DK05"/>
<evidence type="ECO:0000313" key="11">
    <source>
        <dbReference type="Proteomes" id="UP000294850"/>
    </source>
</evidence>
<dbReference type="Proteomes" id="UP000294850">
    <property type="component" value="Unassembled WGS sequence"/>
</dbReference>
<dbReference type="CDD" id="cd16922">
    <property type="entry name" value="HATPase_EvgS-ArcB-TorS-like"/>
    <property type="match status" value="1"/>
</dbReference>
<dbReference type="Gene3D" id="3.40.50.2300">
    <property type="match status" value="1"/>
</dbReference>
<dbReference type="SUPFAM" id="SSF47384">
    <property type="entry name" value="Homodimeric domain of signal transducing histidine kinase"/>
    <property type="match status" value="1"/>
</dbReference>
<dbReference type="InterPro" id="IPR036890">
    <property type="entry name" value="HATPase_C_sf"/>
</dbReference>
<feature type="domain" description="Histidine kinase" evidence="8">
    <location>
        <begin position="339"/>
        <end position="562"/>
    </location>
</feature>
<keyword evidence="4" id="KW-0808">Transferase</keyword>
<evidence type="ECO:0000259" key="9">
    <source>
        <dbReference type="PROSITE" id="PS50110"/>
    </source>
</evidence>
<keyword evidence="11" id="KW-1185">Reference proteome</keyword>
<feature type="transmembrane region" description="Helical" evidence="7">
    <location>
        <begin position="290"/>
        <end position="310"/>
    </location>
</feature>
<dbReference type="PANTHER" id="PTHR43047">
    <property type="entry name" value="TWO-COMPONENT HISTIDINE PROTEIN KINASE"/>
    <property type="match status" value="1"/>
</dbReference>
<sequence>MENTLKKASLTSFLWTIILIVLLACFTIVILISSRKADVVSSNINTLKTDSADYKKLDTCISILYDAENNSRLFVLTLDSVYHRKYTLQLSAVSEILGRFEEQQKKRSSHLSGLVRRKRVNNQEFVDLKIMVDSLLFYTLQDVPGKIEKPFEKPGVVRKIKKIIQKDSVLTVSKRTRKGLLKRIAEAIANKEAEDSSVLQLAKRTEISRDSLFLPSVKASGIPDLYNQFNAARRELNEREKQLLAINGRIFASLQVALLDLKIRQQQESEIATRALLEDASVNISDVRDLSVGSVAVVLILALIIVWNLVRLYKKERTIIDYAELTAETTKKKGVFMAQVAHEIRTPLNSVIGFSQLIDTQNMDESLKINVNAIKSSSRILLTLVNEILDFSKFESGKITLLNKRILPLELLNDATSILSVLAAEKEIKIATSFDFDSKLMLIGDDFRIKQIVINLLTNAVKFTPKKGSVSISSTFEKNNSEKGILTIKVKDSGVGIEPENQQKIFDDFIQIEMIDTSSRHLGTGLGLAICKKITDLYGGDISVKSAPGAGSEFTVRIPLDVAKDSASEAEAVKKNNYSSFLKGKKVLIADDAKINLVLISRIMDKHLVSYDLAANGVEAYSLFENNQYDLIITDIQMPEMDGIELTKRVRAHSDIIKSHIPVLGFTGSSNEENRTYFASVGMNDILGKPFEEQDLIAVLSKLF</sequence>
<dbReference type="SMART" id="SM00448">
    <property type="entry name" value="REC"/>
    <property type="match status" value="1"/>
</dbReference>
<dbReference type="PROSITE" id="PS51257">
    <property type="entry name" value="PROKAR_LIPOPROTEIN"/>
    <property type="match status" value="1"/>
</dbReference>
<dbReference type="EC" id="2.7.13.3" evidence="2"/>
<feature type="domain" description="Response regulatory" evidence="9">
    <location>
        <begin position="586"/>
        <end position="704"/>
    </location>
</feature>
<dbReference type="EMBL" id="SMFL01000005">
    <property type="protein sequence ID" value="TDE14472.1"/>
    <property type="molecule type" value="Genomic_DNA"/>
</dbReference>
<dbReference type="PROSITE" id="PS50110">
    <property type="entry name" value="RESPONSE_REGULATORY"/>
    <property type="match status" value="1"/>
</dbReference>
<dbReference type="SMART" id="SM00387">
    <property type="entry name" value="HATPase_c"/>
    <property type="match status" value="1"/>
</dbReference>
<dbReference type="OrthoDB" id="9811889at2"/>
<dbReference type="InterPro" id="IPR003594">
    <property type="entry name" value="HATPase_dom"/>
</dbReference>
<dbReference type="PRINTS" id="PR00344">
    <property type="entry name" value="BCTRLSENSOR"/>
</dbReference>
<evidence type="ECO:0000256" key="7">
    <source>
        <dbReference type="SAM" id="Phobius"/>
    </source>
</evidence>
<reference evidence="10 11" key="1">
    <citation type="submission" date="2019-03" db="EMBL/GenBank/DDBJ databases">
        <title>Dyadobacter AR-3-6 sp. nov., isolated from arctic soil.</title>
        <authorList>
            <person name="Chaudhary D.K."/>
        </authorList>
    </citation>
    <scope>NUCLEOTIDE SEQUENCE [LARGE SCALE GENOMIC DNA]</scope>
    <source>
        <strain evidence="10 11">AR-3-6</strain>
    </source>
</reference>
<keyword evidence="7" id="KW-0472">Membrane</keyword>
<evidence type="ECO:0000313" key="10">
    <source>
        <dbReference type="EMBL" id="TDE14472.1"/>
    </source>
</evidence>
<evidence type="ECO:0000256" key="3">
    <source>
        <dbReference type="ARBA" id="ARBA00022553"/>
    </source>
</evidence>
<dbReference type="SUPFAM" id="SSF52172">
    <property type="entry name" value="CheY-like"/>
    <property type="match status" value="1"/>
</dbReference>
<evidence type="ECO:0000256" key="6">
    <source>
        <dbReference type="PROSITE-ProRule" id="PRU00169"/>
    </source>
</evidence>
<dbReference type="InterPro" id="IPR036097">
    <property type="entry name" value="HisK_dim/P_sf"/>
</dbReference>
<proteinExistence type="predicted"/>
<keyword evidence="7" id="KW-1133">Transmembrane helix</keyword>
<dbReference type="SMART" id="SM00388">
    <property type="entry name" value="HisKA"/>
    <property type="match status" value="1"/>
</dbReference>
<dbReference type="InterPro" id="IPR005467">
    <property type="entry name" value="His_kinase_dom"/>
</dbReference>
<accession>A0A4R5DK05</accession>
<feature type="modified residue" description="4-aspartylphosphate" evidence="6">
    <location>
        <position position="635"/>
    </location>
</feature>
<dbReference type="Pfam" id="PF00072">
    <property type="entry name" value="Response_reg"/>
    <property type="match status" value="1"/>
</dbReference>
<dbReference type="Gene3D" id="3.30.565.10">
    <property type="entry name" value="Histidine kinase-like ATPase, C-terminal domain"/>
    <property type="match status" value="1"/>
</dbReference>
<dbReference type="InterPro" id="IPR003661">
    <property type="entry name" value="HisK_dim/P_dom"/>
</dbReference>
<gene>
    <name evidence="10" type="ORF">E0F88_14835</name>
</gene>
<dbReference type="InterPro" id="IPR001789">
    <property type="entry name" value="Sig_transdc_resp-reg_receiver"/>
</dbReference>
<dbReference type="InterPro" id="IPR011006">
    <property type="entry name" value="CheY-like_superfamily"/>
</dbReference>
<dbReference type="PROSITE" id="PS50109">
    <property type="entry name" value="HIS_KIN"/>
    <property type="match status" value="1"/>
</dbReference>